<accession>A0ACC2XAN4</accession>
<comment type="caution">
    <text evidence="1">The sequence shown here is derived from an EMBL/GenBank/DDBJ whole genome shotgun (WGS) entry which is preliminary data.</text>
</comment>
<dbReference type="EMBL" id="JASBWV010000021">
    <property type="protein sequence ID" value="KAJ9120419.1"/>
    <property type="molecule type" value="Genomic_DNA"/>
</dbReference>
<evidence type="ECO:0000313" key="2">
    <source>
        <dbReference type="Proteomes" id="UP001234202"/>
    </source>
</evidence>
<gene>
    <name evidence="1" type="ORF">QFC24_005376</name>
</gene>
<evidence type="ECO:0000313" key="1">
    <source>
        <dbReference type="EMBL" id="KAJ9120419.1"/>
    </source>
</evidence>
<reference evidence="1" key="1">
    <citation type="submission" date="2023-04" db="EMBL/GenBank/DDBJ databases">
        <title>Draft Genome sequencing of Naganishia species isolated from polar environments using Oxford Nanopore Technology.</title>
        <authorList>
            <person name="Leo P."/>
            <person name="Venkateswaran K."/>
        </authorList>
    </citation>
    <scope>NUCLEOTIDE SEQUENCE</scope>
    <source>
        <strain evidence="1">DBVPG 5303</strain>
    </source>
</reference>
<sequence>MLQGETSKSNTDAYSYSPRFNETSINGQEQPSNDLFGQSQPSLLTPNTQMLLQDFFNMPLPTAEVGMNTANDQSVAEPYNQAALVPYTQLAPQPTRNDSTDTASLSIYPTFPMYQFPTLLPTGINLFNPAPPESIDFSQMFSSMDSEAAAYHFSLPLNLAKPEEYSAMPQIEQERQQRQETSPFDSAACSNTAFPPPDPQKDFNPDWFPVVRLPDEGKRARDPIDVPPFVRDKLLRSFFDNLNRCPCCYVDRDRFEQRLKMEPEERPHPAWLFSMYLNGAIWLHDPSFSSMESHFYSVAKEQLDIGLSKGDRSLDLIRAGTNLAVYLIQRNREQESFVVSMQAIMLSRACGLHVARAKRDSQLHRPALESRPLRQVMCRLDVPRNDTEVMERLHGWAGIHGLDTFGILVGGRPPSIEGHLTAPVHYIPASDYNSVERFFTLRDLFEGATVDLQAENPSAAPTRIATVLLGYVFNLTFLPREEIGNNHRRAKLALDAFVGTFPRDWHQVAKYTCENQDGVIPERHALIGLWCAIHVINAYICEIDPSLTNERPVDHAMKIAQYLPLVQEGIPTMQMQMTIFLEFCGKALAQEGGRLHMLGRHRGAFLSVVYMWSRIDRSFASVPFVEAFSLERISEMALSAMAKIARVYGLK</sequence>
<proteinExistence type="predicted"/>
<organism evidence="1 2">
    <name type="scientific">Naganishia onofrii</name>
    <dbReference type="NCBI Taxonomy" id="1851511"/>
    <lineage>
        <taxon>Eukaryota</taxon>
        <taxon>Fungi</taxon>
        <taxon>Dikarya</taxon>
        <taxon>Basidiomycota</taxon>
        <taxon>Agaricomycotina</taxon>
        <taxon>Tremellomycetes</taxon>
        <taxon>Filobasidiales</taxon>
        <taxon>Filobasidiaceae</taxon>
        <taxon>Naganishia</taxon>
    </lineage>
</organism>
<dbReference type="Proteomes" id="UP001234202">
    <property type="component" value="Unassembled WGS sequence"/>
</dbReference>
<keyword evidence="2" id="KW-1185">Reference proteome</keyword>
<name>A0ACC2XAN4_9TREE</name>
<protein>
    <submittedName>
        <fullName evidence="1">Uncharacterized protein</fullName>
    </submittedName>
</protein>